<organism evidence="1 2">
    <name type="scientific">Cucumis melo var. makuwa</name>
    <name type="common">Oriental melon</name>
    <dbReference type="NCBI Taxonomy" id="1194695"/>
    <lineage>
        <taxon>Eukaryota</taxon>
        <taxon>Viridiplantae</taxon>
        <taxon>Streptophyta</taxon>
        <taxon>Embryophyta</taxon>
        <taxon>Tracheophyta</taxon>
        <taxon>Spermatophyta</taxon>
        <taxon>Magnoliopsida</taxon>
        <taxon>eudicotyledons</taxon>
        <taxon>Gunneridae</taxon>
        <taxon>Pentapetalae</taxon>
        <taxon>rosids</taxon>
        <taxon>fabids</taxon>
        <taxon>Cucurbitales</taxon>
        <taxon>Cucurbitaceae</taxon>
        <taxon>Benincaseae</taxon>
        <taxon>Cucumis</taxon>
    </lineage>
</organism>
<dbReference type="AlphaFoldDB" id="A0A5D3CMX2"/>
<accession>A0A5D3CMX2</accession>
<reference evidence="1 2" key="1">
    <citation type="submission" date="2019-08" db="EMBL/GenBank/DDBJ databases">
        <title>Draft genome sequences of two oriental melons (Cucumis melo L. var makuwa).</title>
        <authorList>
            <person name="Kwon S.-Y."/>
        </authorList>
    </citation>
    <scope>NUCLEOTIDE SEQUENCE [LARGE SCALE GENOMIC DNA]</scope>
    <source>
        <strain evidence="2">cv. Chang Bougi</strain>
        <tissue evidence="1">Leaf</tissue>
    </source>
</reference>
<protein>
    <submittedName>
        <fullName evidence="1">DNA/RNA polymerases superfamily protein</fullName>
    </submittedName>
</protein>
<evidence type="ECO:0000313" key="1">
    <source>
        <dbReference type="EMBL" id="TYK11579.1"/>
    </source>
</evidence>
<dbReference type="Proteomes" id="UP000321947">
    <property type="component" value="Unassembled WGS sequence"/>
</dbReference>
<dbReference type="EMBL" id="SSTD01010688">
    <property type="protein sequence ID" value="TYK11579.1"/>
    <property type="molecule type" value="Genomic_DNA"/>
</dbReference>
<comment type="caution">
    <text evidence="1">The sequence shown here is derived from an EMBL/GenBank/DDBJ whole genome shotgun (WGS) entry which is preliminary data.</text>
</comment>
<proteinExistence type="predicted"/>
<evidence type="ECO:0000313" key="2">
    <source>
        <dbReference type="Proteomes" id="UP000321947"/>
    </source>
</evidence>
<sequence length="134" mass="15498">MANHSTRKSPFEVVYSSLPPVTFDLAHLPSVVDVNMEAEAMADRISKLYQEIKNHLELPNDSYKMATNSHKHFKEYQVGDLVMVYLRKSRLPADHHSKMTNKRIGPCQILETRSQCLPIRSSSYHENQPITQRF</sequence>
<gene>
    <name evidence="1" type="ORF">E5676_scaffold263G00160</name>
</gene>
<name>A0A5D3CMX2_CUCMM</name>